<dbReference type="Proteomes" id="UP000298327">
    <property type="component" value="Unassembled WGS sequence"/>
</dbReference>
<comment type="caution">
    <text evidence="1">The sequence shown here is derived from an EMBL/GenBank/DDBJ whole genome shotgun (WGS) entry which is preliminary data.</text>
</comment>
<proteinExistence type="predicted"/>
<dbReference type="EMBL" id="SEOQ01000723">
    <property type="protein sequence ID" value="TFY57821.1"/>
    <property type="molecule type" value="Genomic_DNA"/>
</dbReference>
<gene>
    <name evidence="1" type="ORF">EVG20_g8393</name>
</gene>
<organism evidence="1 2">
    <name type="scientific">Dentipellis fragilis</name>
    <dbReference type="NCBI Taxonomy" id="205917"/>
    <lineage>
        <taxon>Eukaryota</taxon>
        <taxon>Fungi</taxon>
        <taxon>Dikarya</taxon>
        <taxon>Basidiomycota</taxon>
        <taxon>Agaricomycotina</taxon>
        <taxon>Agaricomycetes</taxon>
        <taxon>Russulales</taxon>
        <taxon>Hericiaceae</taxon>
        <taxon>Dentipellis</taxon>
    </lineage>
</organism>
<evidence type="ECO:0000313" key="1">
    <source>
        <dbReference type="EMBL" id="TFY57821.1"/>
    </source>
</evidence>
<sequence>MCRRLGLMRRAQAAAVWHAQYASCPERPCRGSTTSCLFNNTLPRRHILYAYGRPMSFAESDTLDNSSTHGITAKRLRFDELESPSANVAGPPELPF</sequence>
<protein>
    <submittedName>
        <fullName evidence="1">Uncharacterized protein</fullName>
    </submittedName>
</protein>
<reference evidence="1 2" key="1">
    <citation type="submission" date="2019-02" db="EMBL/GenBank/DDBJ databases">
        <title>Genome sequencing of the rare red list fungi Dentipellis fragilis.</title>
        <authorList>
            <person name="Buettner E."/>
            <person name="Kellner H."/>
        </authorList>
    </citation>
    <scope>NUCLEOTIDE SEQUENCE [LARGE SCALE GENOMIC DNA]</scope>
    <source>
        <strain evidence="1 2">DSM 105465</strain>
    </source>
</reference>
<accession>A0A4Y9Y8R6</accession>
<dbReference type="AlphaFoldDB" id="A0A4Y9Y8R6"/>
<keyword evidence="2" id="KW-1185">Reference proteome</keyword>
<evidence type="ECO:0000313" key="2">
    <source>
        <dbReference type="Proteomes" id="UP000298327"/>
    </source>
</evidence>
<name>A0A4Y9Y8R6_9AGAM</name>